<evidence type="ECO:0000256" key="2">
    <source>
        <dbReference type="ARBA" id="ARBA00023015"/>
    </source>
</evidence>
<accession>A0ABP5C3A4</accession>
<keyword evidence="3 5" id="KW-0238">DNA-binding</keyword>
<evidence type="ECO:0000313" key="8">
    <source>
        <dbReference type="Proteomes" id="UP001499954"/>
    </source>
</evidence>
<dbReference type="SUPFAM" id="SSF46689">
    <property type="entry name" value="Homeodomain-like"/>
    <property type="match status" value="2"/>
</dbReference>
<dbReference type="InterPro" id="IPR039538">
    <property type="entry name" value="BetI_C"/>
</dbReference>
<keyword evidence="4" id="KW-0804">Transcription</keyword>
<evidence type="ECO:0000256" key="3">
    <source>
        <dbReference type="ARBA" id="ARBA00023125"/>
    </source>
</evidence>
<dbReference type="PANTHER" id="PTHR30055">
    <property type="entry name" value="HTH-TYPE TRANSCRIPTIONAL REGULATOR RUTR"/>
    <property type="match status" value="1"/>
</dbReference>
<dbReference type="PROSITE" id="PS50977">
    <property type="entry name" value="HTH_TETR_2"/>
    <property type="match status" value="2"/>
</dbReference>
<organism evidence="7 8">
    <name type="scientific">Agromyces allii</name>
    <dbReference type="NCBI Taxonomy" id="393607"/>
    <lineage>
        <taxon>Bacteria</taxon>
        <taxon>Bacillati</taxon>
        <taxon>Actinomycetota</taxon>
        <taxon>Actinomycetes</taxon>
        <taxon>Micrococcales</taxon>
        <taxon>Microbacteriaceae</taxon>
        <taxon>Agromyces</taxon>
    </lineage>
</organism>
<feature type="domain" description="HTH tetR-type" evidence="6">
    <location>
        <begin position="249"/>
        <end position="309"/>
    </location>
</feature>
<protein>
    <recommendedName>
        <fullName evidence="6">HTH tetR-type domain-containing protein</fullName>
    </recommendedName>
</protein>
<feature type="DNA-binding region" description="H-T-H motif" evidence="5">
    <location>
        <begin position="59"/>
        <end position="78"/>
    </location>
</feature>
<dbReference type="Gene3D" id="1.10.357.10">
    <property type="entry name" value="Tetracycline Repressor, domain 2"/>
    <property type="match status" value="2"/>
</dbReference>
<keyword evidence="8" id="KW-1185">Reference proteome</keyword>
<dbReference type="InterPro" id="IPR009057">
    <property type="entry name" value="Homeodomain-like_sf"/>
</dbReference>
<comment type="caution">
    <text evidence="7">The sequence shown here is derived from an EMBL/GenBank/DDBJ whole genome shotgun (WGS) entry which is preliminary data.</text>
</comment>
<dbReference type="Proteomes" id="UP001499954">
    <property type="component" value="Unassembled WGS sequence"/>
</dbReference>
<dbReference type="SUPFAM" id="SSF48498">
    <property type="entry name" value="Tetracyclin repressor-like, C-terminal domain"/>
    <property type="match status" value="2"/>
</dbReference>
<dbReference type="InterPro" id="IPR001647">
    <property type="entry name" value="HTH_TetR"/>
</dbReference>
<proteinExistence type="predicted"/>
<keyword evidence="1" id="KW-0678">Repressor</keyword>
<keyword evidence="2" id="KW-0805">Transcription regulation</keyword>
<reference evidence="8" key="1">
    <citation type="journal article" date="2019" name="Int. J. Syst. Evol. Microbiol.">
        <title>The Global Catalogue of Microorganisms (GCM) 10K type strain sequencing project: providing services to taxonomists for standard genome sequencing and annotation.</title>
        <authorList>
            <consortium name="The Broad Institute Genomics Platform"/>
            <consortium name="The Broad Institute Genome Sequencing Center for Infectious Disease"/>
            <person name="Wu L."/>
            <person name="Ma J."/>
        </authorList>
    </citation>
    <scope>NUCLEOTIDE SEQUENCE [LARGE SCALE GENOMIC DNA]</scope>
    <source>
        <strain evidence="8">JCM 13584</strain>
    </source>
</reference>
<dbReference type="InterPro" id="IPR036271">
    <property type="entry name" value="Tet_transcr_reg_TetR-rel_C_sf"/>
</dbReference>
<dbReference type="EMBL" id="BAAAMK010000004">
    <property type="protein sequence ID" value="GAA1957094.1"/>
    <property type="molecule type" value="Genomic_DNA"/>
</dbReference>
<evidence type="ECO:0000259" key="6">
    <source>
        <dbReference type="PROSITE" id="PS50977"/>
    </source>
</evidence>
<evidence type="ECO:0000256" key="4">
    <source>
        <dbReference type="ARBA" id="ARBA00023163"/>
    </source>
</evidence>
<dbReference type="PRINTS" id="PR00455">
    <property type="entry name" value="HTHTETR"/>
</dbReference>
<dbReference type="Pfam" id="PF13977">
    <property type="entry name" value="TetR_C_6"/>
    <property type="match status" value="2"/>
</dbReference>
<gene>
    <name evidence="7" type="ORF">GCM10009717_24240</name>
</gene>
<dbReference type="Pfam" id="PF00440">
    <property type="entry name" value="TetR_N"/>
    <property type="match status" value="2"/>
</dbReference>
<evidence type="ECO:0000256" key="5">
    <source>
        <dbReference type="PROSITE-ProRule" id="PRU00335"/>
    </source>
</evidence>
<feature type="DNA-binding region" description="H-T-H motif" evidence="5">
    <location>
        <begin position="272"/>
        <end position="291"/>
    </location>
</feature>
<sequence length="435" mass="46637">MRRWIDDDSGGGMAQVITADAAAHAAAPVSRAAATARTRANIVAAASRLFIERGFGAVSVRDIATEAGLSHPGVIRHFASKDEILEAVVAEFTAITEADLETKFGPTGDGLRTFGEVARRNAEIEGYLPLFSVLAGEATSDAHPAHEHFRERHAELRARSSVLFQAAIDAGELPPGTDAMGETIRLAAAWDGLQLMSLYLPGRFDLPTLLDAHLAQLRGEPVPAGLVPASPSLPLFEPDPVDVGYAPGRVRRLQIIADASTLFASRGFHATSLREIADQVGIGKSTLLHHFSSKEELLAAVIARRDATIDIRSEFAAVVGPLNALDGLAESARIAADLEPGLIELYAVLSAEAAAPTHPGHAYFERRFEWGISRFTTLFEAAAPALRADLDPVFEATWIIALWDGLQLQWLYDPESVDVAEQLAAHLAHLARPVE</sequence>
<evidence type="ECO:0000313" key="7">
    <source>
        <dbReference type="EMBL" id="GAA1957094.1"/>
    </source>
</evidence>
<evidence type="ECO:0000256" key="1">
    <source>
        <dbReference type="ARBA" id="ARBA00022491"/>
    </source>
</evidence>
<name>A0ABP5C3A4_9MICO</name>
<dbReference type="InterPro" id="IPR050109">
    <property type="entry name" value="HTH-type_TetR-like_transc_reg"/>
</dbReference>
<feature type="domain" description="HTH tetR-type" evidence="6">
    <location>
        <begin position="36"/>
        <end position="96"/>
    </location>
</feature>
<dbReference type="PANTHER" id="PTHR30055:SF209">
    <property type="entry name" value="POSSIBLE TRANSCRIPTIONAL REGULATORY PROTEIN (PROBABLY TETR-FAMILY)"/>
    <property type="match status" value="1"/>
</dbReference>